<organismHost>
    <name type="scientific">Pyramimonas plurioculata</name>
    <dbReference type="NCBI Taxonomy" id="36893"/>
</organismHost>
<evidence type="ECO:0000313" key="1">
    <source>
        <dbReference type="EMBL" id="QOI90605.1"/>
    </source>
</evidence>
<accession>A0A7M3UPC4</accession>
<proteinExistence type="predicted"/>
<gene>
    <name evidence="1" type="ORF">HWQ62_00474</name>
</gene>
<dbReference type="EMBL" id="MT663542">
    <property type="protein sequence ID" value="QOI90605.1"/>
    <property type="molecule type" value="Genomic_DNA"/>
</dbReference>
<dbReference type="SUPFAM" id="SSF57850">
    <property type="entry name" value="RING/U-box"/>
    <property type="match status" value="1"/>
</dbReference>
<protein>
    <submittedName>
        <fullName evidence="1">Uncharacterized protein</fullName>
    </submittedName>
</protein>
<organism evidence="1">
    <name type="scientific">Pyramimonas orientalis virus</name>
    <name type="common">PoV01</name>
    <dbReference type="NCBI Taxonomy" id="455367"/>
    <lineage>
        <taxon>Viruses</taxon>
        <taxon>Varidnaviria</taxon>
        <taxon>Bamfordvirae</taxon>
        <taxon>Nucleocytoviricota</taxon>
        <taxon>Megaviricetes</taxon>
        <taxon>Imitervirales</taxon>
        <taxon>Allomimiviridae</taxon>
        <taxon>Heliosvirus</taxon>
        <taxon>Heliosvirus raunefjordenense</taxon>
    </lineage>
</organism>
<sequence length="361" mass="41315">MNNTCETLYSSHPPRGRLIRCTNRASMKVTMDAPFPYNIMCCKKHVRKVCIEAIDADFNFQVFQRSTFGAIETFIHYPLHNINNLPERRVPVQRPVVPVPVQRPVVPVPVQPPVVPVPVQPPAVVLNLTPVLDEGQHSCCICFEDTDDVFCTTKRHTLCHTCFSMHVVSESQRPEFDGTVKCPSHRMNECDCEGFTVSFIAKHTDDHTFNEFDRNRYNIKEKNAISKFQEDFQKKLQLEQTQSTSHKDMVFVLENIFTLKCPHCSAAYAEFDGCLAITCSTCMKHFCGKCNQACSSKQYAHHHAHHCVFAGCSKGYFQSKTNIKMCQNALRKQRMDEFLKNKPNKFEILQLLKKDMADIGL</sequence>
<name>A0A7M3UPC4_POV01</name>
<reference evidence="1" key="1">
    <citation type="submission" date="2020-06" db="EMBL/GenBank/DDBJ databases">
        <title>Lateral gene transfer of anion-conducting channel rhodopsins between green algae and giant viruses.</title>
        <authorList>
            <person name="Rozenberg A."/>
            <person name="Oppermann J."/>
            <person name="Wietek J."/>
            <person name="Fernandez Lahore R.G."/>
            <person name="Sandaa R.-A."/>
            <person name="Bratbak G."/>
            <person name="Hegemann P."/>
            <person name="Beja O."/>
        </authorList>
    </citation>
    <scope>NUCLEOTIDE SEQUENCE</scope>
    <source>
        <strain evidence="1">01B</strain>
    </source>
</reference>